<name>A0AAU7JFD1_9HYPH</name>
<proteinExistence type="predicted"/>
<gene>
    <name evidence="2" type="ORF">ABEG18_25495</name>
</gene>
<dbReference type="EMBL" id="CP157484">
    <property type="protein sequence ID" value="XBO38993.1"/>
    <property type="molecule type" value="Genomic_DNA"/>
</dbReference>
<dbReference type="RefSeq" id="WP_406855832.1">
    <property type="nucleotide sequence ID" value="NZ_CP157484.1"/>
</dbReference>
<evidence type="ECO:0000256" key="1">
    <source>
        <dbReference type="SAM" id="MobiDB-lite"/>
    </source>
</evidence>
<dbReference type="AlphaFoldDB" id="A0AAU7JFD1"/>
<protein>
    <submittedName>
        <fullName evidence="2">Uncharacterized protein</fullName>
    </submittedName>
</protein>
<evidence type="ECO:0000313" key="2">
    <source>
        <dbReference type="EMBL" id="XBO38993.1"/>
    </source>
</evidence>
<accession>A0AAU7JFD1</accession>
<feature type="compositionally biased region" description="Basic and acidic residues" evidence="1">
    <location>
        <begin position="1"/>
        <end position="10"/>
    </location>
</feature>
<feature type="region of interest" description="Disordered" evidence="1">
    <location>
        <begin position="1"/>
        <end position="32"/>
    </location>
</feature>
<reference evidence="2" key="1">
    <citation type="submission" date="2024-05" db="EMBL/GenBank/DDBJ databases">
        <authorList>
            <person name="Kim S."/>
            <person name="Heo J."/>
            <person name="Choi H."/>
            <person name="Choi Y."/>
            <person name="Kwon S.-W."/>
            <person name="Kim Y."/>
        </authorList>
    </citation>
    <scope>NUCLEOTIDE SEQUENCE</scope>
    <source>
        <strain evidence="2">KACC 23698</strain>
    </source>
</reference>
<organism evidence="2">
    <name type="scientific">Alsobacter sp. KACC 23698</name>
    <dbReference type="NCBI Taxonomy" id="3149229"/>
    <lineage>
        <taxon>Bacteria</taxon>
        <taxon>Pseudomonadati</taxon>
        <taxon>Pseudomonadota</taxon>
        <taxon>Alphaproteobacteria</taxon>
        <taxon>Hyphomicrobiales</taxon>
        <taxon>Alsobacteraceae</taxon>
        <taxon>Alsobacter</taxon>
    </lineage>
</organism>
<sequence length="118" mass="13116">MPDQAVKTDAHPLPVSSGNDAPMHRPAPGVQDSNIIDGLSRALFSDVKQGPGEFGRTNQQDHKRLLAVTRIVNAYYNYLSSVCNRPLDEITPSDVTRLGLILKTVEESEHQDRIRRNP</sequence>